<evidence type="ECO:0000313" key="3">
    <source>
        <dbReference type="Proteomes" id="UP001061958"/>
    </source>
</evidence>
<dbReference type="Pfam" id="PF01423">
    <property type="entry name" value="LSM"/>
    <property type="match status" value="1"/>
</dbReference>
<dbReference type="InterPro" id="IPR001163">
    <property type="entry name" value="Sm_dom_euk/arc"/>
</dbReference>
<name>A0A9C7PVH9_9RHOD</name>
<dbReference type="InterPro" id="IPR010920">
    <property type="entry name" value="LSM_dom_sf"/>
</dbReference>
<keyword evidence="3" id="KW-1185">Reference proteome</keyword>
<dbReference type="Gene3D" id="2.30.30.100">
    <property type="match status" value="1"/>
</dbReference>
<dbReference type="Proteomes" id="UP001061958">
    <property type="component" value="Unassembled WGS sequence"/>
</dbReference>
<reference evidence="2" key="1">
    <citation type="journal article" date="2022" name="Proc. Natl. Acad. Sci. U.S.A.">
        <title>Life cycle and functional genomics of the unicellular red alga Galdieria for elucidating algal and plant evolution and industrial use.</title>
        <authorList>
            <person name="Hirooka S."/>
            <person name="Itabashi T."/>
            <person name="Ichinose T.M."/>
            <person name="Onuma R."/>
            <person name="Fujiwara T."/>
            <person name="Yamashita S."/>
            <person name="Jong L.W."/>
            <person name="Tomita R."/>
            <person name="Iwane A.H."/>
            <person name="Miyagishima S.Y."/>
        </authorList>
    </citation>
    <scope>NUCLEOTIDE SEQUENCE</scope>
    <source>
        <strain evidence="2">NBRC 102759</strain>
    </source>
</reference>
<protein>
    <recommendedName>
        <fullName evidence="1">Sm domain-containing protein</fullName>
    </recommendedName>
</protein>
<dbReference type="AlphaFoldDB" id="A0A9C7PVH9"/>
<dbReference type="SUPFAM" id="SSF50182">
    <property type="entry name" value="Sm-like ribonucleoproteins"/>
    <property type="match status" value="1"/>
</dbReference>
<dbReference type="EMBL" id="BQMJ01000015">
    <property type="protein sequence ID" value="GJQ10377.1"/>
    <property type="molecule type" value="Genomic_DNA"/>
</dbReference>
<gene>
    <name evidence="2" type="ORF">GpartN1_g2168.t1</name>
</gene>
<dbReference type="OrthoDB" id="368909at2759"/>
<dbReference type="SMART" id="SM00651">
    <property type="entry name" value="Sm"/>
    <property type="match status" value="1"/>
</dbReference>
<organism evidence="2 3">
    <name type="scientific">Galdieria partita</name>
    <dbReference type="NCBI Taxonomy" id="83374"/>
    <lineage>
        <taxon>Eukaryota</taxon>
        <taxon>Rhodophyta</taxon>
        <taxon>Bangiophyceae</taxon>
        <taxon>Galdieriales</taxon>
        <taxon>Galdieriaceae</taxon>
        <taxon>Galdieria</taxon>
    </lineage>
</organism>
<proteinExistence type="predicted"/>
<sequence>MNETICISSIVSLHMENNCSLGSEEEDAIRFVKSLLHRSLWVQVDNTRWIHGDFVCLDHLKNLILENSFEVACEDIPRGRDDERRQRLDCCIIPGEKVRRILMEKSS</sequence>
<comment type="caution">
    <text evidence="2">The sequence shown here is derived from an EMBL/GenBank/DDBJ whole genome shotgun (WGS) entry which is preliminary data.</text>
</comment>
<accession>A0A9C7PVH9</accession>
<reference evidence="2" key="2">
    <citation type="submission" date="2022-01" db="EMBL/GenBank/DDBJ databases">
        <authorList>
            <person name="Hirooka S."/>
            <person name="Miyagishima S.Y."/>
        </authorList>
    </citation>
    <scope>NUCLEOTIDE SEQUENCE</scope>
    <source>
        <strain evidence="2">NBRC 102759</strain>
    </source>
</reference>
<evidence type="ECO:0000313" key="2">
    <source>
        <dbReference type="EMBL" id="GJQ10377.1"/>
    </source>
</evidence>
<evidence type="ECO:0000259" key="1">
    <source>
        <dbReference type="SMART" id="SM00651"/>
    </source>
</evidence>
<feature type="domain" description="Sm" evidence="1">
    <location>
        <begin position="30"/>
        <end position="103"/>
    </location>
</feature>